<dbReference type="Pfam" id="PF05272">
    <property type="entry name" value="VapE-like_dom"/>
    <property type="match status" value="1"/>
</dbReference>
<dbReference type="RefSeq" id="WP_201275188.1">
    <property type="nucleotide sequence ID" value="NZ_JACVDA010000005.1"/>
</dbReference>
<evidence type="ECO:0000256" key="1">
    <source>
        <dbReference type="SAM" id="MobiDB-lite"/>
    </source>
</evidence>
<reference evidence="3 4" key="1">
    <citation type="submission" date="2020-09" db="EMBL/GenBank/DDBJ databases">
        <title>Parvimonas S3374 sp. nov.</title>
        <authorList>
            <person name="Buhl M."/>
        </authorList>
    </citation>
    <scope>NUCLEOTIDE SEQUENCE [LARGE SCALE GENOMIC DNA]</scope>
    <source>
        <strain evidence="3 4">S3374</strain>
    </source>
</reference>
<name>A0ABS1C7W1_9FIRM</name>
<organism evidence="3 4">
    <name type="scientific">Parvimonas parva</name>
    <dbReference type="NCBI Taxonomy" id="2769485"/>
    <lineage>
        <taxon>Bacteria</taxon>
        <taxon>Bacillati</taxon>
        <taxon>Bacillota</taxon>
        <taxon>Tissierellia</taxon>
        <taxon>Tissierellales</taxon>
        <taxon>Peptoniphilaceae</taxon>
        <taxon>Parvimonas</taxon>
    </lineage>
</organism>
<dbReference type="Proteomes" id="UP000823123">
    <property type="component" value="Unassembled WGS sequence"/>
</dbReference>
<dbReference type="EMBL" id="JACVDA010000005">
    <property type="protein sequence ID" value="MBK1468187.1"/>
    <property type="molecule type" value="Genomic_DNA"/>
</dbReference>
<dbReference type="InterPro" id="IPR007936">
    <property type="entry name" value="VapE-like_dom"/>
</dbReference>
<evidence type="ECO:0000259" key="2">
    <source>
        <dbReference type="Pfam" id="PF05272"/>
    </source>
</evidence>
<comment type="caution">
    <text evidence="3">The sequence shown here is derived from an EMBL/GenBank/DDBJ whole genome shotgun (WGS) entry which is preliminary data.</text>
</comment>
<evidence type="ECO:0000313" key="3">
    <source>
        <dbReference type="EMBL" id="MBK1468187.1"/>
    </source>
</evidence>
<feature type="region of interest" description="Disordered" evidence="1">
    <location>
        <begin position="45"/>
        <end position="72"/>
    </location>
</feature>
<feature type="domain" description="Virulence-associated protein E-like" evidence="2">
    <location>
        <begin position="454"/>
        <end position="673"/>
    </location>
</feature>
<accession>A0ABS1C7W1</accession>
<proteinExistence type="predicted"/>
<dbReference type="PANTHER" id="PTHR34985">
    <property type="entry name" value="SLR0554 PROTEIN"/>
    <property type="match status" value="1"/>
</dbReference>
<dbReference type="PANTHER" id="PTHR34985:SF1">
    <property type="entry name" value="SLR0554 PROTEIN"/>
    <property type="match status" value="1"/>
</dbReference>
<sequence>MQKLKIAYGSSCFAKKWTNKEISFDDLCKRLSTTIYTSETKEEYPKLPKSEKDRVKDKGGFVGGSLKGGSRKGENVECRSMLTLDVDQADIDFIDRFTMLCTFTCCLYTTHSHIKEKPRLRIIVPLSRNITPEEYVAVSRYFASDWEIDMFDECSYRPQQLMYWPTTPSNGDFVFEKVSGAILNPDDILLAHPEWTDPTLLPTSSRESVARGISDKKQADPLEKEGIVGAFNRAFYPINTVIEELLSDIYETSDMENRYRYFESKSQPGLLIHEGKFAYSHHAKDPAYLKLLSAFDLVRIHKFYDDDPKKSFNAMSEFAITLDSVKLQIADEKKKQSEDDFKSLDEEDGDWRLKLKLQPRSKVLENSVWNEMLILNNDPDFANFGYNEMASRIQITGAVPWERPRDNKFWRDADTAQMKALIDVKYVTFSTRNHDVAFTKVADDRRFHPIRDYLNNLPEWDGVSRIDTILIDYFGAENTNYTREVSRKTLVAAVARIYKPGTKFDSVLILNGAQGIGKSTFFAKLAGNWFSDSLTLTDMKDKSGAEKLQGYWILELGELAGMKKADIESVKSFISRTDDEYRPSYGKTVESHPRQCIIVGSTNSETGFLRDITGNRRFWPVSVNGKSKKKSWEITKEEVEQIWAEAVHFYNKDEKLYLEGDTAVLARSKQADAMESDEREGLVREYLDKLLPDNWDDMDLYERRHYLSDSGVSGIAKKGVVRRTTVCNMEIWCECFGKDPSVMKKIDSYELGGIMQKIDGWQKSNTRRISLYGKQRIYERNKG</sequence>
<gene>
    <name evidence="3" type="ORF">IBJ83_02505</name>
</gene>
<protein>
    <recommendedName>
        <fullName evidence="2">Virulence-associated protein E-like domain-containing protein</fullName>
    </recommendedName>
</protein>
<evidence type="ECO:0000313" key="4">
    <source>
        <dbReference type="Proteomes" id="UP000823123"/>
    </source>
</evidence>
<keyword evidence="4" id="KW-1185">Reference proteome</keyword>
<feature type="compositionally biased region" description="Basic and acidic residues" evidence="1">
    <location>
        <begin position="45"/>
        <end position="59"/>
    </location>
</feature>